<accession>A0ABX4J1Z9</accession>
<keyword evidence="2" id="KW-0238">DNA-binding</keyword>
<dbReference type="PANTHER" id="PTHR30146">
    <property type="entry name" value="LACI-RELATED TRANSCRIPTIONAL REPRESSOR"/>
    <property type="match status" value="1"/>
</dbReference>
<evidence type="ECO:0000256" key="1">
    <source>
        <dbReference type="ARBA" id="ARBA00023015"/>
    </source>
</evidence>
<dbReference type="RefSeq" id="WP_097544880.1">
    <property type="nucleotide sequence ID" value="NZ_NWSJ01000022.1"/>
</dbReference>
<evidence type="ECO:0000313" key="6">
    <source>
        <dbReference type="Proteomes" id="UP000219972"/>
    </source>
</evidence>
<protein>
    <submittedName>
        <fullName evidence="5">Transcriptional regulator</fullName>
    </submittedName>
</protein>
<comment type="caution">
    <text evidence="5">The sequence shown here is derived from an EMBL/GenBank/DDBJ whole genome shotgun (WGS) entry which is preliminary data.</text>
</comment>
<dbReference type="Proteomes" id="UP000219972">
    <property type="component" value="Unassembled WGS sequence"/>
</dbReference>
<dbReference type="Gene3D" id="1.10.260.40">
    <property type="entry name" value="lambda repressor-like DNA-binding domains"/>
    <property type="match status" value="1"/>
</dbReference>
<dbReference type="Pfam" id="PF00356">
    <property type="entry name" value="LacI"/>
    <property type="match status" value="1"/>
</dbReference>
<dbReference type="Gene3D" id="3.40.50.2300">
    <property type="match status" value="2"/>
</dbReference>
<gene>
    <name evidence="5" type="ORF">CO662_29735</name>
</gene>
<dbReference type="InterPro" id="IPR028082">
    <property type="entry name" value="Peripla_BP_I"/>
</dbReference>
<dbReference type="Pfam" id="PF00532">
    <property type="entry name" value="Peripla_BP_1"/>
    <property type="match status" value="1"/>
</dbReference>
<evidence type="ECO:0000313" key="5">
    <source>
        <dbReference type="EMBL" id="PDS48451.1"/>
    </source>
</evidence>
<keyword evidence="6" id="KW-1185">Reference proteome</keyword>
<keyword evidence="1" id="KW-0805">Transcription regulation</keyword>
<dbReference type="SUPFAM" id="SSF53822">
    <property type="entry name" value="Periplasmic binding protein-like I"/>
    <property type="match status" value="1"/>
</dbReference>
<dbReference type="SUPFAM" id="SSF47413">
    <property type="entry name" value="lambda repressor-like DNA-binding domains"/>
    <property type="match status" value="1"/>
</dbReference>
<dbReference type="PROSITE" id="PS50932">
    <property type="entry name" value="HTH_LACI_2"/>
    <property type="match status" value="1"/>
</dbReference>
<dbReference type="InterPro" id="IPR010982">
    <property type="entry name" value="Lambda_DNA-bd_dom_sf"/>
</dbReference>
<dbReference type="EMBL" id="NWSL01000027">
    <property type="protein sequence ID" value="PDS48451.1"/>
    <property type="molecule type" value="Genomic_DNA"/>
</dbReference>
<sequence>MTEKRRPNLRMLADELRLSVTTVSRALKDGPEVHPDTISRVKAAAEAAGYVPNLHGRALRTGSTRNLTAILPMETRDYLSDILKLPLMEGMTMAARQLGYTLTIFSTTPEESPQENLEQVLRSGGADGIVITRMLAADPRIPYLLERGIPFIAFGRSDLDWDYAYVDVDNERIAYEATSLLIECGRRRIALQLLTREDQYSAMRLAGYRKAIEDHALTFDPELIGQEDFTMEASERWIERLLDGASPPSGLVCANELGLLGALSALRKRGLMPGHDFSIATRDNTRIARYLSAPLVAHSVDMVTVGRALVEGLVLQIEHPDNPLTQQVFAGEISVVGDE</sequence>
<proteinExistence type="predicted"/>
<evidence type="ECO:0000259" key="4">
    <source>
        <dbReference type="PROSITE" id="PS50932"/>
    </source>
</evidence>
<dbReference type="InterPro" id="IPR001761">
    <property type="entry name" value="Peripla_BP/Lac1_sug-bd_dom"/>
</dbReference>
<feature type="domain" description="HTH lacI-type" evidence="4">
    <location>
        <begin position="7"/>
        <end position="61"/>
    </location>
</feature>
<dbReference type="PANTHER" id="PTHR30146:SF109">
    <property type="entry name" value="HTH-TYPE TRANSCRIPTIONAL REGULATOR GALS"/>
    <property type="match status" value="1"/>
</dbReference>
<dbReference type="InterPro" id="IPR000843">
    <property type="entry name" value="HTH_LacI"/>
</dbReference>
<organism evidence="5 6">
    <name type="scientific">Rhizobium anhuiense</name>
    <dbReference type="NCBI Taxonomy" id="1184720"/>
    <lineage>
        <taxon>Bacteria</taxon>
        <taxon>Pseudomonadati</taxon>
        <taxon>Pseudomonadota</taxon>
        <taxon>Alphaproteobacteria</taxon>
        <taxon>Hyphomicrobiales</taxon>
        <taxon>Rhizobiaceae</taxon>
        <taxon>Rhizobium/Agrobacterium group</taxon>
        <taxon>Rhizobium</taxon>
    </lineage>
</organism>
<evidence type="ECO:0000256" key="2">
    <source>
        <dbReference type="ARBA" id="ARBA00023125"/>
    </source>
</evidence>
<evidence type="ECO:0000256" key="3">
    <source>
        <dbReference type="ARBA" id="ARBA00023163"/>
    </source>
</evidence>
<name>A0ABX4J1Z9_9HYPH</name>
<dbReference type="SMART" id="SM00354">
    <property type="entry name" value="HTH_LACI"/>
    <property type="match status" value="1"/>
</dbReference>
<dbReference type="CDD" id="cd01392">
    <property type="entry name" value="HTH_LacI"/>
    <property type="match status" value="1"/>
</dbReference>
<reference evidence="5 6" key="1">
    <citation type="submission" date="2017-09" db="EMBL/GenBank/DDBJ databases">
        <title>Comparative genomics of rhizobia isolated from Phaseolus vulgaris in China.</title>
        <authorList>
            <person name="Tong W."/>
        </authorList>
    </citation>
    <scope>NUCLEOTIDE SEQUENCE [LARGE SCALE GENOMIC DNA]</scope>
    <source>
        <strain evidence="5 6">Y27</strain>
    </source>
</reference>
<keyword evidence="3" id="KW-0804">Transcription</keyword>